<evidence type="ECO:0000256" key="3">
    <source>
        <dbReference type="ARBA" id="ARBA00022679"/>
    </source>
</evidence>
<keyword evidence="5" id="KW-0012">Acyltransferase</keyword>
<evidence type="ECO:0000256" key="1">
    <source>
        <dbReference type="ARBA" id="ARBA00005189"/>
    </source>
</evidence>
<dbReference type="EMBL" id="BFBB01000003">
    <property type="protein sequence ID" value="GBF50040.1"/>
    <property type="molecule type" value="Genomic_DNA"/>
</dbReference>
<dbReference type="SUPFAM" id="SSF55729">
    <property type="entry name" value="Acyl-CoA N-acyltransferases (Nat)"/>
    <property type="match status" value="1"/>
</dbReference>
<accession>A0A2P2DZI6</accession>
<organism evidence="6 7">
    <name type="scientific">Leptospira ryugenii</name>
    <dbReference type="NCBI Taxonomy" id="1917863"/>
    <lineage>
        <taxon>Bacteria</taxon>
        <taxon>Pseudomonadati</taxon>
        <taxon>Spirochaetota</taxon>
        <taxon>Spirochaetia</taxon>
        <taxon>Leptospirales</taxon>
        <taxon>Leptospiraceae</taxon>
        <taxon>Leptospira</taxon>
    </lineage>
</organism>
<proteinExistence type="predicted"/>
<name>A0A2P2DZI6_9LEPT</name>
<evidence type="ECO:0000256" key="5">
    <source>
        <dbReference type="ARBA" id="ARBA00023315"/>
    </source>
</evidence>
<keyword evidence="2" id="KW-0444">Lipid biosynthesis</keyword>
<comment type="caution">
    <text evidence="6">The sequence shown here is derived from an EMBL/GenBank/DDBJ whole genome shotgun (WGS) entry which is preliminary data.</text>
</comment>
<dbReference type="GO" id="GO:0006629">
    <property type="term" value="P:lipid metabolic process"/>
    <property type="evidence" value="ECO:0007669"/>
    <property type="project" value="UniProtKB-KW"/>
</dbReference>
<dbReference type="InterPro" id="IPR052351">
    <property type="entry name" value="Ornithine_N-alpha-AT"/>
</dbReference>
<evidence type="ECO:0000313" key="6">
    <source>
        <dbReference type="EMBL" id="GBF50040.1"/>
    </source>
</evidence>
<evidence type="ECO:0000256" key="4">
    <source>
        <dbReference type="ARBA" id="ARBA00023098"/>
    </source>
</evidence>
<dbReference type="PANTHER" id="PTHR37323">
    <property type="entry name" value="GCN5-RELATED N-ACETYLTRANSFERASE"/>
    <property type="match status" value="1"/>
</dbReference>
<evidence type="ECO:0000313" key="7">
    <source>
        <dbReference type="Proteomes" id="UP000245133"/>
    </source>
</evidence>
<reference evidence="6 7" key="1">
    <citation type="submission" date="2018-02" db="EMBL/GenBank/DDBJ databases">
        <title>Novel Leptospira species isolated from soil and water in Japan.</title>
        <authorList>
            <person name="Nakao R."/>
            <person name="Masuzawa T."/>
        </authorList>
    </citation>
    <scope>NUCLEOTIDE SEQUENCE [LARGE SCALE GENOMIC DNA]</scope>
    <source>
        <strain evidence="6 7">YH101</strain>
    </source>
</reference>
<keyword evidence="3 6" id="KW-0808">Transferase</keyword>
<dbReference type="PANTHER" id="PTHR37323:SF1">
    <property type="entry name" value="L-ORNITHINE N(ALPHA)-ACYLTRANSFERASE"/>
    <property type="match status" value="1"/>
</dbReference>
<dbReference type="InterPro" id="IPR016181">
    <property type="entry name" value="Acyl_CoA_acyltransferase"/>
</dbReference>
<sequence>MKPRKKKDKSSMKANTPIAKKERVLEVRLAENQLEIERALALRYDVFNLEMGEGLPQSSATRKDRDEYDLYCNHLIVIDKSSENKIVGTYRILTRKNAKEGVGFYSENEFDITSIYNLPDEIAEVGRSCVHPDYRDGSVISLLWQGLAEFMIKQNVRYLMGCGSIHSTDAAVASQSYAFLKAKDAIAPEEFRVFPNPDYVLKGFDSEFKIEDLKEISKNIPPLLKGYMRLGAKICGFPALDSVFGTTDVFILFDRKEITERYAKHYLST</sequence>
<keyword evidence="7" id="KW-1185">Reference proteome</keyword>
<dbReference type="GO" id="GO:0016746">
    <property type="term" value="F:acyltransferase activity"/>
    <property type="evidence" value="ECO:0007669"/>
    <property type="project" value="UniProtKB-KW"/>
</dbReference>
<evidence type="ECO:0000256" key="2">
    <source>
        <dbReference type="ARBA" id="ARBA00022516"/>
    </source>
</evidence>
<dbReference type="Proteomes" id="UP000245133">
    <property type="component" value="Unassembled WGS sequence"/>
</dbReference>
<protein>
    <submittedName>
        <fullName evidence="6">Acetyltransferase (GNAT) domain protein</fullName>
    </submittedName>
</protein>
<keyword evidence="4" id="KW-0443">Lipid metabolism</keyword>
<dbReference type="AlphaFoldDB" id="A0A2P2DZI6"/>
<dbReference type="Gene3D" id="3.40.630.30">
    <property type="match status" value="1"/>
</dbReference>
<gene>
    <name evidence="6" type="ORF">LPTSP4_15610</name>
</gene>
<comment type="pathway">
    <text evidence="1">Lipid metabolism.</text>
</comment>
<dbReference type="Pfam" id="PF13444">
    <property type="entry name" value="Acetyltransf_5"/>
    <property type="match status" value="1"/>
</dbReference>